<dbReference type="Gene3D" id="3.30.50.10">
    <property type="entry name" value="Erythroid Transcription Factor GATA-1, subunit A"/>
    <property type="match status" value="1"/>
</dbReference>
<dbReference type="InterPro" id="IPR003073">
    <property type="entry name" value="NR4A2"/>
</dbReference>
<keyword evidence="6" id="KW-0804">Transcription</keyword>
<dbReference type="Proteomes" id="UP000694409">
    <property type="component" value="Unassembled WGS sequence"/>
</dbReference>
<keyword evidence="1" id="KW-0479">Metal-binding</keyword>
<evidence type="ECO:0000313" key="11">
    <source>
        <dbReference type="Ensembl" id="ENSSCAP00000006143.1"/>
    </source>
</evidence>
<dbReference type="GO" id="GO:0021953">
    <property type="term" value="P:central nervous system neuron differentiation"/>
    <property type="evidence" value="ECO:0007669"/>
    <property type="project" value="TreeGrafter"/>
</dbReference>
<dbReference type="GO" id="GO:0005634">
    <property type="term" value="C:nucleus"/>
    <property type="evidence" value="ECO:0007669"/>
    <property type="project" value="InterPro"/>
</dbReference>
<evidence type="ECO:0000256" key="4">
    <source>
        <dbReference type="ARBA" id="ARBA00023015"/>
    </source>
</evidence>
<feature type="compositionally biased region" description="Low complexity" evidence="9">
    <location>
        <begin position="72"/>
        <end position="83"/>
    </location>
</feature>
<evidence type="ECO:0000256" key="7">
    <source>
        <dbReference type="ARBA" id="ARBA00023170"/>
    </source>
</evidence>
<dbReference type="GO" id="GO:0035259">
    <property type="term" value="F:nuclear glucocorticoid receptor binding"/>
    <property type="evidence" value="ECO:0007669"/>
    <property type="project" value="TreeGrafter"/>
</dbReference>
<dbReference type="GO" id="GO:0004879">
    <property type="term" value="F:nuclear receptor activity"/>
    <property type="evidence" value="ECO:0007669"/>
    <property type="project" value="InterPro"/>
</dbReference>
<keyword evidence="2" id="KW-0863">Zinc-finger</keyword>
<proteinExistence type="predicted"/>
<evidence type="ECO:0000259" key="10">
    <source>
        <dbReference type="PROSITE" id="PS51030"/>
    </source>
</evidence>
<feature type="domain" description="Nuclear receptor" evidence="10">
    <location>
        <begin position="99"/>
        <end position="163"/>
    </location>
</feature>
<keyword evidence="4" id="KW-0805">Transcription regulation</keyword>
<evidence type="ECO:0000256" key="3">
    <source>
        <dbReference type="ARBA" id="ARBA00022833"/>
    </source>
</evidence>
<reference evidence="11" key="1">
    <citation type="submission" date="2025-08" db="UniProtKB">
        <authorList>
            <consortium name="Ensembl"/>
        </authorList>
    </citation>
    <scope>IDENTIFICATION</scope>
</reference>
<dbReference type="SMART" id="SM00399">
    <property type="entry name" value="ZnF_C4"/>
    <property type="match status" value="1"/>
</dbReference>
<dbReference type="GO" id="GO:0071376">
    <property type="term" value="P:cellular response to corticotropin-releasing hormone stimulus"/>
    <property type="evidence" value="ECO:0007669"/>
    <property type="project" value="TreeGrafter"/>
</dbReference>
<dbReference type="GO" id="GO:0008270">
    <property type="term" value="F:zinc ion binding"/>
    <property type="evidence" value="ECO:0007669"/>
    <property type="project" value="UniProtKB-KW"/>
</dbReference>
<feature type="compositionally biased region" description="Gly residues" evidence="9">
    <location>
        <begin position="133"/>
        <end position="146"/>
    </location>
</feature>
<dbReference type="PRINTS" id="PR01287">
    <property type="entry name" value="NURRNUCRCPTR"/>
</dbReference>
<dbReference type="GeneTree" id="ENSGT00950000183038"/>
<keyword evidence="8" id="KW-0539">Nucleus</keyword>
<reference evidence="11" key="2">
    <citation type="submission" date="2025-09" db="UniProtKB">
        <authorList>
            <consortium name="Ensembl"/>
        </authorList>
    </citation>
    <scope>IDENTIFICATION</scope>
</reference>
<dbReference type="PROSITE" id="PS51030">
    <property type="entry name" value="NUCLEAR_REC_DBD_2"/>
    <property type="match status" value="1"/>
</dbReference>
<keyword evidence="7" id="KW-0675">Receptor</keyword>
<evidence type="ECO:0000256" key="2">
    <source>
        <dbReference type="ARBA" id="ARBA00022771"/>
    </source>
</evidence>
<dbReference type="InterPro" id="IPR013088">
    <property type="entry name" value="Znf_NHR/GATA"/>
</dbReference>
<dbReference type="PANTHER" id="PTHR24085">
    <property type="entry name" value="NUCLEAR HORMONE RECEPTOR"/>
    <property type="match status" value="1"/>
</dbReference>
<sequence>MIEQRKTPVSRLSLFSFKQSPPGTPVSSCQMRFEGPLHVPMGAEPAGPHHGVDGQPFAVPGGIRKQPSMAFPGLQLGPAPQLLDSQVPSPPSRGSPSNEGLCAVCGDNAACQHYGVRTCEGCKGFFKVSGAAGRRGAGQGRGGGEPAGPAARRWKSVRTEKCV</sequence>
<dbReference type="InterPro" id="IPR001628">
    <property type="entry name" value="Znf_hrmn_rcpt"/>
</dbReference>
<dbReference type="GO" id="GO:0000978">
    <property type="term" value="F:RNA polymerase II cis-regulatory region sequence-specific DNA binding"/>
    <property type="evidence" value="ECO:0007669"/>
    <property type="project" value="TreeGrafter"/>
</dbReference>
<protein>
    <recommendedName>
        <fullName evidence="10">Nuclear receptor domain-containing protein</fullName>
    </recommendedName>
</protein>
<name>A0A8C9MPA2_SERCA</name>
<dbReference type="Ensembl" id="ENSSCAT00000007013.1">
    <property type="protein sequence ID" value="ENSSCAP00000006143.1"/>
    <property type="gene ID" value="ENSSCAG00000004811.1"/>
</dbReference>
<dbReference type="GO" id="GO:0005667">
    <property type="term" value="C:transcription regulator complex"/>
    <property type="evidence" value="ECO:0007669"/>
    <property type="project" value="TreeGrafter"/>
</dbReference>
<keyword evidence="5" id="KW-0238">DNA-binding</keyword>
<evidence type="ECO:0000256" key="5">
    <source>
        <dbReference type="ARBA" id="ARBA00023125"/>
    </source>
</evidence>
<dbReference type="SUPFAM" id="SSF57716">
    <property type="entry name" value="Glucocorticoid receptor-like (DNA-binding domain)"/>
    <property type="match status" value="1"/>
</dbReference>
<dbReference type="PRINTS" id="PR00047">
    <property type="entry name" value="STROIDFINGER"/>
</dbReference>
<evidence type="ECO:0000256" key="9">
    <source>
        <dbReference type="SAM" id="MobiDB-lite"/>
    </source>
</evidence>
<evidence type="ECO:0000256" key="1">
    <source>
        <dbReference type="ARBA" id="ARBA00022723"/>
    </source>
</evidence>
<accession>A0A8C9MPA2</accession>
<evidence type="ECO:0000256" key="6">
    <source>
        <dbReference type="ARBA" id="ARBA00023163"/>
    </source>
</evidence>
<organism evidence="11 12">
    <name type="scientific">Serinus canaria</name>
    <name type="common">Island canary</name>
    <name type="synonym">Fringilla canaria</name>
    <dbReference type="NCBI Taxonomy" id="9135"/>
    <lineage>
        <taxon>Eukaryota</taxon>
        <taxon>Metazoa</taxon>
        <taxon>Chordata</taxon>
        <taxon>Craniata</taxon>
        <taxon>Vertebrata</taxon>
        <taxon>Euteleostomi</taxon>
        <taxon>Archelosauria</taxon>
        <taxon>Archosauria</taxon>
        <taxon>Dinosauria</taxon>
        <taxon>Saurischia</taxon>
        <taxon>Theropoda</taxon>
        <taxon>Coelurosauria</taxon>
        <taxon>Aves</taxon>
        <taxon>Neognathae</taxon>
        <taxon>Neoaves</taxon>
        <taxon>Telluraves</taxon>
        <taxon>Australaves</taxon>
        <taxon>Passeriformes</taxon>
        <taxon>Passeroidea</taxon>
        <taxon>Fringillidae</taxon>
        <taxon>Carduelinae</taxon>
        <taxon>Serinus</taxon>
    </lineage>
</organism>
<keyword evidence="12" id="KW-1185">Reference proteome</keyword>
<dbReference type="PANTHER" id="PTHR24085:SF0">
    <property type="entry name" value="NUCLEAR RECEPTOR SUBFAMILY 4 GROUP A MEMBER 2"/>
    <property type="match status" value="1"/>
</dbReference>
<dbReference type="Pfam" id="PF00105">
    <property type="entry name" value="zf-C4"/>
    <property type="match status" value="1"/>
</dbReference>
<dbReference type="GO" id="GO:0071542">
    <property type="term" value="P:dopaminergic neuron differentiation"/>
    <property type="evidence" value="ECO:0007669"/>
    <property type="project" value="TreeGrafter"/>
</dbReference>
<dbReference type="AlphaFoldDB" id="A0A8C9MPA2"/>
<feature type="region of interest" description="Disordered" evidence="9">
    <location>
        <begin position="133"/>
        <end position="163"/>
    </location>
</feature>
<feature type="region of interest" description="Disordered" evidence="9">
    <location>
        <begin position="61"/>
        <end position="98"/>
    </location>
</feature>
<evidence type="ECO:0000313" key="12">
    <source>
        <dbReference type="Proteomes" id="UP000694409"/>
    </source>
</evidence>
<evidence type="ECO:0000256" key="8">
    <source>
        <dbReference type="ARBA" id="ARBA00023242"/>
    </source>
</evidence>
<keyword evidence="3" id="KW-0862">Zinc</keyword>
<dbReference type="OMA" id="HVPMGAE"/>